<dbReference type="Gene3D" id="1.10.260.40">
    <property type="entry name" value="lambda repressor-like DNA-binding domains"/>
    <property type="match status" value="1"/>
</dbReference>
<dbReference type="Pfam" id="PF00717">
    <property type="entry name" value="Peptidase_S24"/>
    <property type="match status" value="1"/>
</dbReference>
<protein>
    <recommendedName>
        <fullName evidence="1">HTH cro/C1-type domain-containing protein</fullName>
    </recommendedName>
</protein>
<dbReference type="Pfam" id="PF01381">
    <property type="entry name" value="HTH_3"/>
    <property type="match status" value="1"/>
</dbReference>
<feature type="domain" description="HTH cro/C1-type" evidence="1">
    <location>
        <begin position="13"/>
        <end position="67"/>
    </location>
</feature>
<dbReference type="InterPro" id="IPR036286">
    <property type="entry name" value="LexA/Signal_pep-like_sf"/>
</dbReference>
<dbReference type="InterPro" id="IPR010982">
    <property type="entry name" value="Lambda_DNA-bd_dom_sf"/>
</dbReference>
<dbReference type="SMART" id="SM00530">
    <property type="entry name" value="HTH_XRE"/>
    <property type="match status" value="1"/>
</dbReference>
<dbReference type="CDD" id="cd00093">
    <property type="entry name" value="HTH_XRE"/>
    <property type="match status" value="1"/>
</dbReference>
<dbReference type="InterPro" id="IPR015927">
    <property type="entry name" value="Peptidase_S24_S26A/B/C"/>
</dbReference>
<dbReference type="InterPro" id="IPR001387">
    <property type="entry name" value="Cro/C1-type_HTH"/>
</dbReference>
<dbReference type="RefSeq" id="WP_095497186.1">
    <property type="nucleotide sequence ID" value="NZ_BSPO01000002.1"/>
</dbReference>
<evidence type="ECO:0000313" key="3">
    <source>
        <dbReference type="Proteomes" id="UP001157439"/>
    </source>
</evidence>
<gene>
    <name evidence="2" type="ORF">GCM10007894_12290</name>
</gene>
<dbReference type="GO" id="GO:0003677">
    <property type="term" value="F:DNA binding"/>
    <property type="evidence" value="ECO:0007669"/>
    <property type="project" value="InterPro"/>
</dbReference>
<dbReference type="Proteomes" id="UP001157439">
    <property type="component" value="Unassembled WGS sequence"/>
</dbReference>
<evidence type="ECO:0000259" key="1">
    <source>
        <dbReference type="PROSITE" id="PS50943"/>
    </source>
</evidence>
<dbReference type="PROSITE" id="PS50943">
    <property type="entry name" value="HTH_CROC1"/>
    <property type="match status" value="1"/>
</dbReference>
<reference evidence="2 3" key="1">
    <citation type="journal article" date="2014" name="Int. J. Syst. Evol. Microbiol.">
        <title>Complete genome sequence of Corynebacterium casei LMG S-19264T (=DSM 44701T), isolated from a smear-ripened cheese.</title>
        <authorList>
            <consortium name="US DOE Joint Genome Institute (JGI-PGF)"/>
            <person name="Walter F."/>
            <person name="Albersmeier A."/>
            <person name="Kalinowski J."/>
            <person name="Ruckert C."/>
        </authorList>
    </citation>
    <scope>NUCLEOTIDE SEQUENCE [LARGE SCALE GENOMIC DNA]</scope>
    <source>
        <strain evidence="2 3">NBRC 112785</strain>
    </source>
</reference>
<name>A0AA37WWA7_9GAMM</name>
<proteinExistence type="predicted"/>
<dbReference type="AlphaFoldDB" id="A0AA37WWA7"/>
<evidence type="ECO:0000313" key="2">
    <source>
        <dbReference type="EMBL" id="GLS83252.1"/>
    </source>
</evidence>
<keyword evidence="3" id="KW-1185">Reference proteome</keyword>
<dbReference type="SUPFAM" id="SSF47413">
    <property type="entry name" value="lambda repressor-like DNA-binding domains"/>
    <property type="match status" value="1"/>
</dbReference>
<organism evidence="2 3">
    <name type="scientific">Paraferrimonas haliotis</name>
    <dbReference type="NCBI Taxonomy" id="2013866"/>
    <lineage>
        <taxon>Bacteria</taxon>
        <taxon>Pseudomonadati</taxon>
        <taxon>Pseudomonadota</taxon>
        <taxon>Gammaproteobacteria</taxon>
        <taxon>Alteromonadales</taxon>
        <taxon>Ferrimonadaceae</taxon>
        <taxon>Paraferrimonas</taxon>
    </lineage>
</organism>
<dbReference type="Gene3D" id="2.10.109.10">
    <property type="entry name" value="Umud Fragment, subunit A"/>
    <property type="match status" value="1"/>
</dbReference>
<dbReference type="SUPFAM" id="SSF51306">
    <property type="entry name" value="LexA/Signal peptidase"/>
    <property type="match status" value="1"/>
</dbReference>
<comment type="caution">
    <text evidence="2">The sequence shown here is derived from an EMBL/GenBank/DDBJ whole genome shotgun (WGS) entry which is preliminary data.</text>
</comment>
<sequence length="192" mass="20822">MAWYDEATRLIELKKRDESRKITQKEIAGALGVSQGALSARLSGKQKADDAFKEKLASWLNVSRLALEHGGAKSPIYSVSDAINIFNGEEATPIDRATIPPGLKGIAFEVTTDNLGAMLADGGWILIDPNAELVDGKPVLVSVDGEAPTFMFLKLLPGKAALFTQDRNIDPIYVNLDELTFIAPMIHAGWKD</sequence>
<accession>A0AA37WWA7</accession>
<dbReference type="EMBL" id="BSPO01000002">
    <property type="protein sequence ID" value="GLS83252.1"/>
    <property type="molecule type" value="Genomic_DNA"/>
</dbReference>